<name>A0A0V0Q894_PSEPJ</name>
<evidence type="ECO:0000256" key="1">
    <source>
        <dbReference type="ARBA" id="ARBA00022737"/>
    </source>
</evidence>
<keyword evidence="1" id="KW-0677">Repeat</keyword>
<evidence type="ECO:0000256" key="2">
    <source>
        <dbReference type="ARBA" id="ARBA00023043"/>
    </source>
</evidence>
<dbReference type="Pfam" id="PF12796">
    <property type="entry name" value="Ank_2"/>
    <property type="match status" value="1"/>
</dbReference>
<dbReference type="AlphaFoldDB" id="A0A0V0Q894"/>
<dbReference type="OrthoDB" id="194358at2759"/>
<evidence type="ECO:0000256" key="3">
    <source>
        <dbReference type="PROSITE-ProRule" id="PRU00023"/>
    </source>
</evidence>
<comment type="caution">
    <text evidence="4">The sequence shown here is derived from an EMBL/GenBank/DDBJ whole genome shotgun (WGS) entry which is preliminary data.</text>
</comment>
<keyword evidence="5" id="KW-1185">Reference proteome</keyword>
<dbReference type="PROSITE" id="PS50297">
    <property type="entry name" value="ANK_REP_REGION"/>
    <property type="match status" value="1"/>
</dbReference>
<accession>A0A0V0Q894</accession>
<dbReference type="InParanoid" id="A0A0V0Q894"/>
<dbReference type="InterPro" id="IPR050663">
    <property type="entry name" value="Ankyrin-SOCS_Box"/>
</dbReference>
<proteinExistence type="predicted"/>
<feature type="repeat" description="ANK" evidence="3">
    <location>
        <begin position="46"/>
        <end position="78"/>
    </location>
</feature>
<dbReference type="GO" id="GO:0000976">
    <property type="term" value="F:transcription cis-regulatory region binding"/>
    <property type="evidence" value="ECO:0007669"/>
    <property type="project" value="TreeGrafter"/>
</dbReference>
<keyword evidence="2 3" id="KW-0040">ANK repeat</keyword>
<dbReference type="GO" id="GO:0005634">
    <property type="term" value="C:nucleus"/>
    <property type="evidence" value="ECO:0007669"/>
    <property type="project" value="TreeGrafter"/>
</dbReference>
<dbReference type="GO" id="GO:0045944">
    <property type="term" value="P:positive regulation of transcription by RNA polymerase II"/>
    <property type="evidence" value="ECO:0007669"/>
    <property type="project" value="TreeGrafter"/>
</dbReference>
<dbReference type="SMART" id="SM00248">
    <property type="entry name" value="ANK"/>
    <property type="match status" value="3"/>
</dbReference>
<dbReference type="InterPro" id="IPR002110">
    <property type="entry name" value="Ankyrin_rpt"/>
</dbReference>
<dbReference type="Gene3D" id="1.25.40.20">
    <property type="entry name" value="Ankyrin repeat-containing domain"/>
    <property type="match status" value="1"/>
</dbReference>
<dbReference type="EMBL" id="LDAU01000243">
    <property type="protein sequence ID" value="KRW98461.1"/>
    <property type="molecule type" value="Genomic_DNA"/>
</dbReference>
<sequence>METEDQNQQNYNFNQYEYKKRKDQQELDIILNKYPDLDFNVPLTNTNQTWLHLAVLSGHQELVISLIEKGVDINQQDSAGRTAFIIACGMGNKSIIEILLKNPNLDRNKTTIGGENALMKLAFNAHLSLMDFFISNNVCKIDQQNNLQQNVFDILYSHNQYGYVQFYVKQVYSLEKKLNEGNNQLIYDFFKPLFKHEIQQNNIDFVIKINEKLQLQQEEKKKQYEQYQYQQMLQQQQQQQ</sequence>
<dbReference type="Proteomes" id="UP000054937">
    <property type="component" value="Unassembled WGS sequence"/>
</dbReference>
<dbReference type="PANTHER" id="PTHR24193">
    <property type="entry name" value="ANKYRIN REPEAT PROTEIN"/>
    <property type="match status" value="1"/>
</dbReference>
<dbReference type="PROSITE" id="PS50088">
    <property type="entry name" value="ANK_REPEAT"/>
    <property type="match status" value="1"/>
</dbReference>
<gene>
    <name evidence="4" type="ORF">PPERSA_03292</name>
</gene>
<organism evidence="4 5">
    <name type="scientific">Pseudocohnilembus persalinus</name>
    <name type="common">Ciliate</name>
    <dbReference type="NCBI Taxonomy" id="266149"/>
    <lineage>
        <taxon>Eukaryota</taxon>
        <taxon>Sar</taxon>
        <taxon>Alveolata</taxon>
        <taxon>Ciliophora</taxon>
        <taxon>Intramacronucleata</taxon>
        <taxon>Oligohymenophorea</taxon>
        <taxon>Scuticociliatia</taxon>
        <taxon>Philasterida</taxon>
        <taxon>Pseudocohnilembidae</taxon>
        <taxon>Pseudocohnilembus</taxon>
    </lineage>
</organism>
<protein>
    <submittedName>
        <fullName evidence="4">Ankyrin repeat-containing domain</fullName>
    </submittedName>
</protein>
<reference evidence="4 5" key="1">
    <citation type="journal article" date="2015" name="Sci. Rep.">
        <title>Genome of the facultative scuticociliatosis pathogen Pseudocohnilembus persalinus provides insight into its virulence through horizontal gene transfer.</title>
        <authorList>
            <person name="Xiong J."/>
            <person name="Wang G."/>
            <person name="Cheng J."/>
            <person name="Tian M."/>
            <person name="Pan X."/>
            <person name="Warren A."/>
            <person name="Jiang C."/>
            <person name="Yuan D."/>
            <person name="Miao W."/>
        </authorList>
    </citation>
    <scope>NUCLEOTIDE SEQUENCE [LARGE SCALE GENOMIC DNA]</scope>
    <source>
        <strain evidence="4">36N120E</strain>
    </source>
</reference>
<dbReference type="SUPFAM" id="SSF48403">
    <property type="entry name" value="Ankyrin repeat"/>
    <property type="match status" value="1"/>
</dbReference>
<dbReference type="PANTHER" id="PTHR24193:SF121">
    <property type="entry name" value="ADA2A-CONTAINING COMPLEX COMPONENT 3, ISOFORM D"/>
    <property type="match status" value="1"/>
</dbReference>
<evidence type="ECO:0000313" key="5">
    <source>
        <dbReference type="Proteomes" id="UP000054937"/>
    </source>
</evidence>
<evidence type="ECO:0000313" key="4">
    <source>
        <dbReference type="EMBL" id="KRW98461.1"/>
    </source>
</evidence>
<dbReference type="InterPro" id="IPR036770">
    <property type="entry name" value="Ankyrin_rpt-contain_sf"/>
</dbReference>